<gene>
    <name evidence="13" type="primary">folD</name>
    <name evidence="16" type="ORF">EDC54_103341</name>
</gene>
<evidence type="ECO:0000256" key="8">
    <source>
        <dbReference type="ARBA" id="ARBA00023002"/>
    </source>
</evidence>
<dbReference type="RefSeq" id="WP_132455040.1">
    <property type="nucleotide sequence ID" value="NZ_JAWIZJ010000003.1"/>
</dbReference>
<dbReference type="GO" id="GO:0006164">
    <property type="term" value="P:purine nucleotide biosynthetic process"/>
    <property type="evidence" value="ECO:0007669"/>
    <property type="project" value="UniProtKB-KW"/>
</dbReference>
<dbReference type="Proteomes" id="UP000295433">
    <property type="component" value="Unassembled WGS sequence"/>
</dbReference>
<evidence type="ECO:0000256" key="13">
    <source>
        <dbReference type="HAMAP-Rule" id="MF_01576"/>
    </source>
</evidence>
<dbReference type="EC" id="3.5.4.9" evidence="13"/>
<evidence type="ECO:0000256" key="12">
    <source>
        <dbReference type="ARBA" id="ARBA00036357"/>
    </source>
</evidence>
<dbReference type="OrthoDB" id="9803580at2"/>
<dbReference type="SUPFAM" id="SSF51735">
    <property type="entry name" value="NAD(P)-binding Rossmann-fold domains"/>
    <property type="match status" value="1"/>
</dbReference>
<dbReference type="GO" id="GO:0005829">
    <property type="term" value="C:cytosol"/>
    <property type="evidence" value="ECO:0007669"/>
    <property type="project" value="TreeGrafter"/>
</dbReference>
<proteinExistence type="inferred from homology"/>
<dbReference type="SUPFAM" id="SSF53223">
    <property type="entry name" value="Aminoacid dehydrogenase-like, N-terminal domain"/>
    <property type="match status" value="1"/>
</dbReference>
<dbReference type="NCBIfam" id="NF010783">
    <property type="entry name" value="PRK14186.1"/>
    <property type="match status" value="1"/>
</dbReference>
<dbReference type="PANTHER" id="PTHR48099">
    <property type="entry name" value="C-1-TETRAHYDROFOLATE SYNTHASE, CYTOPLASMIC-RELATED"/>
    <property type="match status" value="1"/>
</dbReference>
<comment type="caution">
    <text evidence="13">Lacks conserved residue(s) required for the propagation of feature annotation.</text>
</comment>
<keyword evidence="7 13" id="KW-0521">NADP</keyword>
<keyword evidence="11 13" id="KW-0511">Multifunctional enzyme</keyword>
<evidence type="ECO:0000313" key="17">
    <source>
        <dbReference type="Proteomes" id="UP000295433"/>
    </source>
</evidence>
<evidence type="ECO:0000256" key="3">
    <source>
        <dbReference type="ARBA" id="ARBA00022563"/>
    </source>
</evidence>
<reference evidence="16 17" key="1">
    <citation type="submission" date="2019-03" db="EMBL/GenBank/DDBJ databases">
        <title>Genomic Encyclopedia of Type Strains, Phase IV (KMG-IV): sequencing the most valuable type-strain genomes for metagenomic binning, comparative biology and taxonomic classification.</title>
        <authorList>
            <person name="Goeker M."/>
        </authorList>
    </citation>
    <scope>NUCLEOTIDE SEQUENCE [LARGE SCALE GENOMIC DNA]</scope>
    <source>
        <strain evidence="16 17">DSM 16730</strain>
    </source>
</reference>
<keyword evidence="5 13" id="KW-0658">Purine biosynthesis</keyword>
<evidence type="ECO:0000256" key="7">
    <source>
        <dbReference type="ARBA" id="ARBA00022857"/>
    </source>
</evidence>
<dbReference type="Gene3D" id="3.40.50.720">
    <property type="entry name" value="NAD(P)-binding Rossmann-like Domain"/>
    <property type="match status" value="1"/>
</dbReference>
<dbReference type="GO" id="GO:0009086">
    <property type="term" value="P:methionine biosynthetic process"/>
    <property type="evidence" value="ECO:0007669"/>
    <property type="project" value="UniProtKB-KW"/>
</dbReference>
<dbReference type="InterPro" id="IPR000672">
    <property type="entry name" value="THF_DH/CycHdrlase"/>
</dbReference>
<evidence type="ECO:0000256" key="5">
    <source>
        <dbReference type="ARBA" id="ARBA00022755"/>
    </source>
</evidence>
<evidence type="ECO:0000256" key="10">
    <source>
        <dbReference type="ARBA" id="ARBA00023167"/>
    </source>
</evidence>
<comment type="function">
    <text evidence="13">Catalyzes the oxidation of 5,10-methylenetetrahydrofolate to 5,10-methenyltetrahydrofolate and then the hydrolysis of 5,10-methenyltetrahydrofolate to 10-formyltetrahydrofolate.</text>
</comment>
<dbReference type="UniPathway" id="UPA00193"/>
<dbReference type="PANTHER" id="PTHR48099:SF5">
    <property type="entry name" value="C-1-TETRAHYDROFOLATE SYNTHASE, CYTOPLASMIC"/>
    <property type="match status" value="1"/>
</dbReference>
<keyword evidence="4 13" id="KW-0028">Amino-acid biosynthesis</keyword>
<dbReference type="Pfam" id="PF02882">
    <property type="entry name" value="THF_DHG_CYH_C"/>
    <property type="match status" value="1"/>
</dbReference>
<dbReference type="InterPro" id="IPR020630">
    <property type="entry name" value="THF_DH/CycHdrlase_cat_dom"/>
</dbReference>
<feature type="binding site" evidence="13">
    <location>
        <begin position="166"/>
        <end position="168"/>
    </location>
    <ligand>
        <name>NADP(+)</name>
        <dbReference type="ChEBI" id="CHEBI:58349"/>
    </ligand>
</feature>
<dbReference type="PRINTS" id="PR00085">
    <property type="entry name" value="THFDHDRGNASE"/>
</dbReference>
<dbReference type="InterPro" id="IPR046346">
    <property type="entry name" value="Aminoacid_DH-like_N_sf"/>
</dbReference>
<comment type="catalytic activity">
    <reaction evidence="13">
        <text>(6R)-5,10-methylene-5,6,7,8-tetrahydrofolate + NADP(+) = (6R)-5,10-methenyltetrahydrofolate + NADPH</text>
        <dbReference type="Rhea" id="RHEA:22812"/>
        <dbReference type="ChEBI" id="CHEBI:15636"/>
        <dbReference type="ChEBI" id="CHEBI:57455"/>
        <dbReference type="ChEBI" id="CHEBI:57783"/>
        <dbReference type="ChEBI" id="CHEBI:58349"/>
        <dbReference type="EC" id="1.5.1.5"/>
    </reaction>
</comment>
<evidence type="ECO:0000313" key="16">
    <source>
        <dbReference type="EMBL" id="TCV07082.1"/>
    </source>
</evidence>
<name>A0A4R3VSY0_9GAMM</name>
<evidence type="ECO:0000259" key="14">
    <source>
        <dbReference type="Pfam" id="PF00763"/>
    </source>
</evidence>
<keyword evidence="10 13" id="KW-0486">Methionine biosynthesis</keyword>
<keyword evidence="6 13" id="KW-0378">Hydrolase</keyword>
<feature type="domain" description="Tetrahydrofolate dehydrogenase/cyclohydrolase NAD(P)-binding" evidence="15">
    <location>
        <begin position="140"/>
        <end position="281"/>
    </location>
</feature>
<keyword evidence="9 13" id="KW-0368">Histidine biosynthesis</keyword>
<dbReference type="Pfam" id="PF00763">
    <property type="entry name" value="THF_DHG_CYH"/>
    <property type="match status" value="1"/>
</dbReference>
<dbReference type="HAMAP" id="MF_01576">
    <property type="entry name" value="THF_DHG_CYH"/>
    <property type="match status" value="1"/>
</dbReference>
<evidence type="ECO:0000256" key="6">
    <source>
        <dbReference type="ARBA" id="ARBA00022801"/>
    </source>
</evidence>
<dbReference type="GO" id="GO:0035999">
    <property type="term" value="P:tetrahydrofolate interconversion"/>
    <property type="evidence" value="ECO:0007669"/>
    <property type="project" value="UniProtKB-UniRule"/>
</dbReference>
<dbReference type="FunFam" id="3.40.50.720:FF:000006">
    <property type="entry name" value="Bifunctional protein FolD"/>
    <property type="match status" value="1"/>
</dbReference>
<protein>
    <recommendedName>
        <fullName evidence="13">Bifunctional protein FolD</fullName>
    </recommendedName>
    <domain>
        <recommendedName>
            <fullName evidence="13">Methylenetetrahydrofolate dehydrogenase</fullName>
            <ecNumber evidence="13">1.5.1.5</ecNumber>
        </recommendedName>
    </domain>
    <domain>
        <recommendedName>
            <fullName evidence="13">Methenyltetrahydrofolate cyclohydrolase</fullName>
            <ecNumber evidence="13">3.5.4.9</ecNumber>
        </recommendedName>
    </domain>
</protein>
<keyword evidence="8 13" id="KW-0560">Oxidoreductase</keyword>
<dbReference type="EMBL" id="SMBY01000003">
    <property type="protein sequence ID" value="TCV07082.1"/>
    <property type="molecule type" value="Genomic_DNA"/>
</dbReference>
<evidence type="ECO:0000256" key="9">
    <source>
        <dbReference type="ARBA" id="ARBA00023102"/>
    </source>
</evidence>
<keyword evidence="17" id="KW-1185">Reference proteome</keyword>
<dbReference type="Gene3D" id="3.40.50.10860">
    <property type="entry name" value="Leucine Dehydrogenase, chain A, domain 1"/>
    <property type="match status" value="1"/>
</dbReference>
<feature type="domain" description="Tetrahydrofolate dehydrogenase/cyclohydrolase catalytic" evidence="14">
    <location>
        <begin position="6"/>
        <end position="121"/>
    </location>
</feature>
<evidence type="ECO:0000256" key="1">
    <source>
        <dbReference type="ARBA" id="ARBA00004777"/>
    </source>
</evidence>
<dbReference type="CDD" id="cd01080">
    <property type="entry name" value="NAD_bind_m-THF_DH_Cyclohyd"/>
    <property type="match status" value="1"/>
</dbReference>
<evidence type="ECO:0000256" key="11">
    <source>
        <dbReference type="ARBA" id="ARBA00023268"/>
    </source>
</evidence>
<accession>A0A4R3VSY0</accession>
<evidence type="ECO:0000256" key="2">
    <source>
        <dbReference type="ARBA" id="ARBA00011738"/>
    </source>
</evidence>
<sequence>MAAKIIDGKTIAQQVKDEVAARVKQRLAEGKRAPGLAVVLVGDNPASQIYVASKRKVCEEVGFISRSYDLPATTTESALLALIDELNADQTIDGILVQLPLPEGIDNTKVIERIAADKDVDGFHPYNVGRLCQRAPLLRACTPRGIITLLERYNIETFGLNAVVVGASNIVGRPMSLELLLAGCTTTVTHRFTKNLRHHIENADLLVVAVGKPGFIPGEWIKPGAIVLDVGINRLESGKVVGDVEFETAQERASYISPVPGGVGPMTVATLIQNTLQACEEYHDRAE</sequence>
<organism evidence="16 17">
    <name type="scientific">Samsonia erythrinae</name>
    <dbReference type="NCBI Taxonomy" id="160434"/>
    <lineage>
        <taxon>Bacteria</taxon>
        <taxon>Pseudomonadati</taxon>
        <taxon>Pseudomonadota</taxon>
        <taxon>Gammaproteobacteria</taxon>
        <taxon>Enterobacterales</taxon>
        <taxon>Pectobacteriaceae</taxon>
        <taxon>Samsonia</taxon>
    </lineage>
</organism>
<dbReference type="NCBIfam" id="NF008058">
    <property type="entry name" value="PRK10792.1"/>
    <property type="match status" value="1"/>
</dbReference>
<dbReference type="FunFam" id="3.40.50.10860:FF:000001">
    <property type="entry name" value="Bifunctional protein FolD"/>
    <property type="match status" value="1"/>
</dbReference>
<dbReference type="PROSITE" id="PS00767">
    <property type="entry name" value="THF_DHG_CYH_2"/>
    <property type="match status" value="1"/>
</dbReference>
<dbReference type="EC" id="1.5.1.5" evidence="13"/>
<evidence type="ECO:0000259" key="15">
    <source>
        <dbReference type="Pfam" id="PF02882"/>
    </source>
</evidence>
<comment type="similarity">
    <text evidence="13">Belongs to the tetrahydrofolate dehydrogenase/cyclohydrolase family.</text>
</comment>
<comment type="pathway">
    <text evidence="1 13">One-carbon metabolism; tetrahydrofolate interconversion.</text>
</comment>
<dbReference type="AlphaFoldDB" id="A0A4R3VSY0"/>
<dbReference type="InterPro" id="IPR036291">
    <property type="entry name" value="NAD(P)-bd_dom_sf"/>
</dbReference>
<comment type="catalytic activity">
    <reaction evidence="12 13">
        <text>(6R)-5,10-methenyltetrahydrofolate + H2O = (6R)-10-formyltetrahydrofolate + H(+)</text>
        <dbReference type="Rhea" id="RHEA:23700"/>
        <dbReference type="ChEBI" id="CHEBI:15377"/>
        <dbReference type="ChEBI" id="CHEBI:15378"/>
        <dbReference type="ChEBI" id="CHEBI:57455"/>
        <dbReference type="ChEBI" id="CHEBI:195366"/>
        <dbReference type="EC" id="3.5.4.9"/>
    </reaction>
</comment>
<dbReference type="GO" id="GO:0004477">
    <property type="term" value="F:methenyltetrahydrofolate cyclohydrolase activity"/>
    <property type="evidence" value="ECO:0007669"/>
    <property type="project" value="UniProtKB-UniRule"/>
</dbReference>
<comment type="caution">
    <text evidence="16">The sequence shown here is derived from an EMBL/GenBank/DDBJ whole genome shotgun (WGS) entry which is preliminary data.</text>
</comment>
<dbReference type="InterPro" id="IPR020867">
    <property type="entry name" value="THF_DH/CycHdrlase_CS"/>
</dbReference>
<dbReference type="InterPro" id="IPR020631">
    <property type="entry name" value="THF_DH/CycHdrlase_NAD-bd_dom"/>
</dbReference>
<feature type="binding site" evidence="13">
    <location>
        <position position="232"/>
    </location>
    <ligand>
        <name>NADP(+)</name>
        <dbReference type="ChEBI" id="CHEBI:58349"/>
    </ligand>
</feature>
<evidence type="ECO:0000256" key="4">
    <source>
        <dbReference type="ARBA" id="ARBA00022605"/>
    </source>
</evidence>
<comment type="subunit">
    <text evidence="2 13">Homodimer.</text>
</comment>
<dbReference type="GO" id="GO:0000105">
    <property type="term" value="P:L-histidine biosynthetic process"/>
    <property type="evidence" value="ECO:0007669"/>
    <property type="project" value="UniProtKB-KW"/>
</dbReference>
<keyword evidence="3 13" id="KW-0554">One-carbon metabolism</keyword>
<dbReference type="GO" id="GO:0004488">
    <property type="term" value="F:methylenetetrahydrofolate dehydrogenase (NADP+) activity"/>
    <property type="evidence" value="ECO:0007669"/>
    <property type="project" value="UniProtKB-UniRule"/>
</dbReference>